<dbReference type="EC" id="2.7.7.65" evidence="3"/>
<dbReference type="GO" id="GO:0052621">
    <property type="term" value="F:diguanylate cyclase activity"/>
    <property type="evidence" value="ECO:0007669"/>
    <property type="project" value="UniProtKB-EC"/>
</dbReference>
<keyword evidence="1" id="KW-0812">Transmembrane</keyword>
<dbReference type="CDD" id="cd01949">
    <property type="entry name" value="GGDEF"/>
    <property type="match status" value="1"/>
</dbReference>
<keyword evidence="1" id="KW-0472">Membrane</keyword>
<keyword evidence="1" id="KW-1133">Transmembrane helix</keyword>
<keyword evidence="4" id="KW-1185">Reference proteome</keyword>
<dbReference type="Gene3D" id="3.30.70.270">
    <property type="match status" value="1"/>
</dbReference>
<dbReference type="Proteomes" id="UP001555826">
    <property type="component" value="Unassembled WGS sequence"/>
</dbReference>
<evidence type="ECO:0000256" key="1">
    <source>
        <dbReference type="SAM" id="Phobius"/>
    </source>
</evidence>
<feature type="transmembrane region" description="Helical" evidence="1">
    <location>
        <begin position="288"/>
        <end position="312"/>
    </location>
</feature>
<evidence type="ECO:0000259" key="2">
    <source>
        <dbReference type="PROSITE" id="PS50887"/>
    </source>
</evidence>
<dbReference type="PANTHER" id="PTHR44757">
    <property type="entry name" value="DIGUANYLATE CYCLASE DGCP"/>
    <property type="match status" value="1"/>
</dbReference>
<feature type="transmembrane region" description="Helical" evidence="1">
    <location>
        <begin position="253"/>
        <end position="276"/>
    </location>
</feature>
<organism evidence="3 4">
    <name type="scientific">Kineococcus endophyticus</name>
    <dbReference type="NCBI Taxonomy" id="1181883"/>
    <lineage>
        <taxon>Bacteria</taxon>
        <taxon>Bacillati</taxon>
        <taxon>Actinomycetota</taxon>
        <taxon>Actinomycetes</taxon>
        <taxon>Kineosporiales</taxon>
        <taxon>Kineosporiaceae</taxon>
        <taxon>Kineococcus</taxon>
    </lineage>
</organism>
<proteinExistence type="predicted"/>
<feature type="transmembrane region" description="Helical" evidence="1">
    <location>
        <begin position="34"/>
        <end position="52"/>
    </location>
</feature>
<gene>
    <name evidence="3" type="ORF">AB1207_06495</name>
</gene>
<evidence type="ECO:0000313" key="4">
    <source>
        <dbReference type="Proteomes" id="UP001555826"/>
    </source>
</evidence>
<dbReference type="SMART" id="SM00267">
    <property type="entry name" value="GGDEF"/>
    <property type="match status" value="1"/>
</dbReference>
<keyword evidence="3" id="KW-0548">Nucleotidyltransferase</keyword>
<feature type="transmembrane region" description="Helical" evidence="1">
    <location>
        <begin position="89"/>
        <end position="108"/>
    </location>
</feature>
<dbReference type="RefSeq" id="WP_367637076.1">
    <property type="nucleotide sequence ID" value="NZ_JBFNQN010000004.1"/>
</dbReference>
<feature type="transmembrane region" description="Helical" evidence="1">
    <location>
        <begin position="197"/>
        <end position="217"/>
    </location>
</feature>
<reference evidence="3 4" key="1">
    <citation type="submission" date="2024-07" db="EMBL/GenBank/DDBJ databases">
        <authorList>
            <person name="Thanompreechachai J."/>
            <person name="Duangmal K."/>
        </authorList>
    </citation>
    <scope>NUCLEOTIDE SEQUENCE [LARGE SCALE GENOMIC DNA]</scope>
    <source>
        <strain evidence="3 4">KCTC 19886</strain>
    </source>
</reference>
<feature type="transmembrane region" description="Helical" evidence="1">
    <location>
        <begin position="165"/>
        <end position="185"/>
    </location>
</feature>
<dbReference type="EMBL" id="JBFNQN010000004">
    <property type="protein sequence ID" value="MEW9264389.1"/>
    <property type="molecule type" value="Genomic_DNA"/>
</dbReference>
<feature type="transmembrane region" description="Helical" evidence="1">
    <location>
        <begin position="64"/>
        <end position="83"/>
    </location>
</feature>
<protein>
    <submittedName>
        <fullName evidence="3">GGDEF domain-containing protein</fullName>
        <ecNumber evidence="3">2.7.7.65</ecNumber>
    </submittedName>
</protein>
<feature type="domain" description="GGDEF" evidence="2">
    <location>
        <begin position="346"/>
        <end position="487"/>
    </location>
</feature>
<accession>A0ABV3P435</accession>
<dbReference type="Pfam" id="PF00990">
    <property type="entry name" value="GGDEF"/>
    <property type="match status" value="1"/>
</dbReference>
<dbReference type="SUPFAM" id="SSF55073">
    <property type="entry name" value="Nucleotide cyclase"/>
    <property type="match status" value="1"/>
</dbReference>
<feature type="transmembrane region" description="Helical" evidence="1">
    <location>
        <begin position="12"/>
        <end position="28"/>
    </location>
</feature>
<dbReference type="InterPro" id="IPR000160">
    <property type="entry name" value="GGDEF_dom"/>
</dbReference>
<keyword evidence="3" id="KW-0808">Transferase</keyword>
<dbReference type="InterPro" id="IPR052155">
    <property type="entry name" value="Biofilm_reg_signaling"/>
</dbReference>
<sequence length="487" mass="49801">MTRPAPGVPPRGLVPVGVLAGLAAAVLPSQRPQAAAAVLLAVPALGFAPALLWHRADADRVWRWFAVGAALLLLGAPGTWSLLLPGHVPVAVVPGLAVLTAVGAYAALFAGNLRLLHYQRSAVVPHVNAWFDGVASLFGLTAVLSATLVPALTARGTGTLTALAWTARPALVLVLTAFAAANCGLVAPGHRRRPARVLLVFAVLLAAETADLGHLLAGGQASALLAPAASGLRVLALPLLVRAVRAPTDHPRVVADLGWATVAAPVSVFAMTMAAAAWRTAHPGTSTLVLLCEVAALTTVAAKLVLLTRTLVSLLGSHRLSLLDELTGLANRRAFFAEVERVDDGVPLAVLLVDLDGFKAVNDRHGHRTGDLLLRDTAARLEDVVGSDGLVARLGGDEFVVLLTGPRTARADDIAQALVGQLGPRDVDGHHLRVSASVGVAGPESTVGPAAVVAGATGRGRGEALLHAADVAMYRAKSEGGGARRAA</sequence>
<name>A0ABV3P435_9ACTN</name>
<dbReference type="NCBIfam" id="TIGR00254">
    <property type="entry name" value="GGDEF"/>
    <property type="match status" value="1"/>
</dbReference>
<dbReference type="InterPro" id="IPR043128">
    <property type="entry name" value="Rev_trsase/Diguanyl_cyclase"/>
</dbReference>
<comment type="caution">
    <text evidence="3">The sequence shown here is derived from an EMBL/GenBank/DDBJ whole genome shotgun (WGS) entry which is preliminary data.</text>
</comment>
<dbReference type="InterPro" id="IPR029787">
    <property type="entry name" value="Nucleotide_cyclase"/>
</dbReference>
<dbReference type="PROSITE" id="PS50887">
    <property type="entry name" value="GGDEF"/>
    <property type="match status" value="1"/>
</dbReference>
<feature type="transmembrane region" description="Helical" evidence="1">
    <location>
        <begin position="129"/>
        <end position="153"/>
    </location>
</feature>
<dbReference type="PANTHER" id="PTHR44757:SF2">
    <property type="entry name" value="BIOFILM ARCHITECTURE MAINTENANCE PROTEIN MBAA"/>
    <property type="match status" value="1"/>
</dbReference>
<evidence type="ECO:0000313" key="3">
    <source>
        <dbReference type="EMBL" id="MEW9264389.1"/>
    </source>
</evidence>